<comment type="caution">
    <text evidence="1">The sequence shown here is derived from an EMBL/GenBank/DDBJ whole genome shotgun (WGS) entry which is preliminary data.</text>
</comment>
<reference evidence="1" key="1">
    <citation type="submission" date="2022-04" db="EMBL/GenBank/DDBJ databases">
        <title>Carnegiea gigantea Genome sequencing and assembly v2.</title>
        <authorList>
            <person name="Copetti D."/>
            <person name="Sanderson M.J."/>
            <person name="Burquez A."/>
            <person name="Wojciechowski M.F."/>
        </authorList>
    </citation>
    <scope>NUCLEOTIDE SEQUENCE</scope>
    <source>
        <strain evidence="1">SGP5-SGP5p</strain>
        <tissue evidence="1">Aerial part</tissue>
    </source>
</reference>
<dbReference type="Proteomes" id="UP001153076">
    <property type="component" value="Unassembled WGS sequence"/>
</dbReference>
<evidence type="ECO:0000313" key="2">
    <source>
        <dbReference type="Proteomes" id="UP001153076"/>
    </source>
</evidence>
<evidence type="ECO:0000313" key="1">
    <source>
        <dbReference type="EMBL" id="KAJ8431221.1"/>
    </source>
</evidence>
<dbReference type="AlphaFoldDB" id="A0A9Q1Q7M8"/>
<protein>
    <submittedName>
        <fullName evidence="1">Uncharacterized protein</fullName>
    </submittedName>
</protein>
<keyword evidence="2" id="KW-1185">Reference proteome</keyword>
<proteinExistence type="predicted"/>
<sequence length="153" mass="17009">MLRKNPQNQPSLPIPRETVSAVYETRKPIDESQNSSSCYSDKDSYVSTEKNIPVLVYCWSKGAKIDIKPNVIKNILTEPEVGKPRENTLPIRNNHARVIQRGKFEVSVKVLKPIIVPLTIELVADSPAIVPVKACSDSTRVHASASPEHQVLD</sequence>
<dbReference type="EMBL" id="JAKOGI010000707">
    <property type="protein sequence ID" value="KAJ8431221.1"/>
    <property type="molecule type" value="Genomic_DNA"/>
</dbReference>
<name>A0A9Q1Q7M8_9CARY</name>
<gene>
    <name evidence="1" type="ORF">Cgig2_016780</name>
</gene>
<organism evidence="1 2">
    <name type="scientific">Carnegiea gigantea</name>
    <dbReference type="NCBI Taxonomy" id="171969"/>
    <lineage>
        <taxon>Eukaryota</taxon>
        <taxon>Viridiplantae</taxon>
        <taxon>Streptophyta</taxon>
        <taxon>Embryophyta</taxon>
        <taxon>Tracheophyta</taxon>
        <taxon>Spermatophyta</taxon>
        <taxon>Magnoliopsida</taxon>
        <taxon>eudicotyledons</taxon>
        <taxon>Gunneridae</taxon>
        <taxon>Pentapetalae</taxon>
        <taxon>Caryophyllales</taxon>
        <taxon>Cactineae</taxon>
        <taxon>Cactaceae</taxon>
        <taxon>Cactoideae</taxon>
        <taxon>Echinocereeae</taxon>
        <taxon>Carnegiea</taxon>
    </lineage>
</organism>
<accession>A0A9Q1Q7M8</accession>